<dbReference type="Gene3D" id="2.60.40.10">
    <property type="entry name" value="Immunoglobulins"/>
    <property type="match status" value="1"/>
</dbReference>
<dbReference type="PROSITE" id="PS50887">
    <property type="entry name" value="GGDEF"/>
    <property type="match status" value="1"/>
</dbReference>
<name>A0ABV9NHT2_9GAMM</name>
<evidence type="ECO:0000256" key="1">
    <source>
        <dbReference type="ARBA" id="ARBA00012528"/>
    </source>
</evidence>
<dbReference type="Gene3D" id="2.130.10.10">
    <property type="entry name" value="YVTN repeat-like/Quinoprotein amine dehydrogenase"/>
    <property type="match status" value="3"/>
</dbReference>
<dbReference type="GO" id="GO:0052621">
    <property type="term" value="F:diguanylate cyclase activity"/>
    <property type="evidence" value="ECO:0007669"/>
    <property type="project" value="UniProtKB-EC"/>
</dbReference>
<proteinExistence type="predicted"/>
<evidence type="ECO:0000256" key="2">
    <source>
        <dbReference type="SAM" id="SignalP"/>
    </source>
</evidence>
<feature type="domain" description="GGDEF" evidence="3">
    <location>
        <begin position="872"/>
        <end position="1003"/>
    </location>
</feature>
<dbReference type="SMART" id="SM00267">
    <property type="entry name" value="GGDEF"/>
    <property type="match status" value="1"/>
</dbReference>
<dbReference type="InterPro" id="IPR011123">
    <property type="entry name" value="Y_Y_Y"/>
</dbReference>
<dbReference type="InterPro" id="IPR015943">
    <property type="entry name" value="WD40/YVTN_repeat-like_dom_sf"/>
</dbReference>
<dbReference type="InterPro" id="IPR013783">
    <property type="entry name" value="Ig-like_fold"/>
</dbReference>
<dbReference type="InterPro" id="IPR000160">
    <property type="entry name" value="GGDEF_dom"/>
</dbReference>
<feature type="chain" id="PRO_5046006416" description="diguanylate cyclase" evidence="2">
    <location>
        <begin position="40"/>
        <end position="1003"/>
    </location>
</feature>
<dbReference type="CDD" id="cd01949">
    <property type="entry name" value="GGDEF"/>
    <property type="match status" value="1"/>
</dbReference>
<reference evidence="5" key="1">
    <citation type="journal article" date="2019" name="Int. J. Syst. Evol. Microbiol.">
        <title>The Global Catalogue of Microorganisms (GCM) 10K type strain sequencing project: providing services to taxonomists for standard genome sequencing and annotation.</title>
        <authorList>
            <consortium name="The Broad Institute Genomics Platform"/>
            <consortium name="The Broad Institute Genome Sequencing Center for Infectious Disease"/>
            <person name="Wu L."/>
            <person name="Ma J."/>
        </authorList>
    </citation>
    <scope>NUCLEOTIDE SEQUENCE [LARGE SCALE GENOMIC DNA]</scope>
    <source>
        <strain evidence="5">CGMCC 1.13574</strain>
    </source>
</reference>
<keyword evidence="2" id="KW-0732">Signal</keyword>
<dbReference type="InterPro" id="IPR011110">
    <property type="entry name" value="Reg_prop"/>
</dbReference>
<comment type="caution">
    <text evidence="4">The sequence shown here is derived from an EMBL/GenBank/DDBJ whole genome shotgun (WGS) entry which is preliminary data.</text>
</comment>
<evidence type="ECO:0000313" key="5">
    <source>
        <dbReference type="Proteomes" id="UP001595892"/>
    </source>
</evidence>
<evidence type="ECO:0000313" key="4">
    <source>
        <dbReference type="EMBL" id="MFC4727861.1"/>
    </source>
</evidence>
<dbReference type="RefSeq" id="WP_377003871.1">
    <property type="nucleotide sequence ID" value="NZ_JBHSGG010000017.1"/>
</dbReference>
<organism evidence="4 5">
    <name type="scientific">Coralloluteibacterium thermophilum</name>
    <dbReference type="NCBI Taxonomy" id="2707049"/>
    <lineage>
        <taxon>Bacteria</taxon>
        <taxon>Pseudomonadati</taxon>
        <taxon>Pseudomonadota</taxon>
        <taxon>Gammaproteobacteria</taxon>
        <taxon>Lysobacterales</taxon>
        <taxon>Lysobacteraceae</taxon>
        <taxon>Coralloluteibacterium</taxon>
    </lineage>
</organism>
<keyword evidence="4" id="KW-0548">Nucleotidyltransferase</keyword>
<gene>
    <name evidence="4" type="ORF">ACFO3Q_06710</name>
</gene>
<evidence type="ECO:0000259" key="3">
    <source>
        <dbReference type="PROSITE" id="PS50887"/>
    </source>
</evidence>
<dbReference type="InterPro" id="IPR029787">
    <property type="entry name" value="Nucleotide_cyclase"/>
</dbReference>
<keyword evidence="4" id="KW-0808">Transferase</keyword>
<dbReference type="Proteomes" id="UP001595892">
    <property type="component" value="Unassembled WGS sequence"/>
</dbReference>
<dbReference type="Gene3D" id="3.30.70.270">
    <property type="match status" value="1"/>
</dbReference>
<dbReference type="InterPro" id="IPR043128">
    <property type="entry name" value="Rev_trsase/Diguanyl_cyclase"/>
</dbReference>
<dbReference type="PANTHER" id="PTHR45138">
    <property type="entry name" value="REGULATORY COMPONENTS OF SENSORY TRANSDUCTION SYSTEM"/>
    <property type="match status" value="1"/>
</dbReference>
<dbReference type="PANTHER" id="PTHR45138:SF24">
    <property type="entry name" value="DIGUANYLATE CYCLASE DGCC-RELATED"/>
    <property type="match status" value="1"/>
</dbReference>
<dbReference type="SUPFAM" id="SSF63829">
    <property type="entry name" value="Calcium-dependent phosphotriesterase"/>
    <property type="match status" value="2"/>
</dbReference>
<dbReference type="EMBL" id="JBHSGG010000017">
    <property type="protein sequence ID" value="MFC4727861.1"/>
    <property type="molecule type" value="Genomic_DNA"/>
</dbReference>
<protein>
    <recommendedName>
        <fullName evidence="1">diguanylate cyclase</fullName>
        <ecNumber evidence="1">2.7.7.65</ecNumber>
    </recommendedName>
</protein>
<dbReference type="SUPFAM" id="SSF55073">
    <property type="entry name" value="Nucleotide cyclase"/>
    <property type="match status" value="1"/>
</dbReference>
<dbReference type="Pfam" id="PF07495">
    <property type="entry name" value="Y_Y_Y"/>
    <property type="match status" value="1"/>
</dbReference>
<feature type="signal peptide" evidence="2">
    <location>
        <begin position="1"/>
        <end position="39"/>
    </location>
</feature>
<dbReference type="Pfam" id="PF07494">
    <property type="entry name" value="Reg_prop"/>
    <property type="match status" value="3"/>
</dbReference>
<dbReference type="EC" id="2.7.7.65" evidence="1"/>
<dbReference type="InterPro" id="IPR050469">
    <property type="entry name" value="Diguanylate_Cyclase"/>
</dbReference>
<accession>A0ABV9NHT2</accession>
<dbReference type="Pfam" id="PF00990">
    <property type="entry name" value="GGDEF"/>
    <property type="match status" value="1"/>
</dbReference>
<keyword evidence="5" id="KW-1185">Reference proteome</keyword>
<dbReference type="NCBIfam" id="TIGR00254">
    <property type="entry name" value="GGDEF"/>
    <property type="match status" value="1"/>
</dbReference>
<sequence>MLGLAFRPRCAPRPARPPRWGPSFLCLLVLALVPGLATAAAPAAPPLRDYVVDRWTSREGLPHNSVRALAQTPDGYLWFATWEGLVRYDGLDFTVFDRSTADPALPDNGVGALYVDPAGALWFSDSRGNLGRRAADGSWRFWHSGGTWPGVLIHAMAMDDAGRLWLSFEGRGLGCLHPDGRFEYAEAPEGVPLALSFPRMAADADGRIWIGGMDGLMVREADGALRRAPESFRLPRGLAWPYRAPDGAIWIAAGDTLYRLRGDGIEPVHRVPGRGSLTALLQDRYGDLWLGTENRSLVRIGARGLERLPGGEVQPPGRIVNLLEDAEGSIWAGANGGLFRLRETLFTRLTQRDGLSGDYVRALLEDDAGDLWVGSAGGLDRVRADGRIEPLVLDAEVPPSVLSLARTGDGDLWVGAFGGRVFQVRGGRLLRQYDASDGLPRGHVRAIAAEPDGGAVWVATQLGPARIVDGRVERPLMGALPGGLITALAWIDGALWVGSVQGASVLRDGRVRSVPLADLSGARTVFGFQAIGDDVWIATDRGLYRDQGGVLARVGLEQGLPVDTVFQVVADGIGNAWISSNRGMLRARMDDLDAVADGRLARLPVDRYDETDGMSNAQGNGSSGPSLLRRRDGSVWMATAGGISVVDPERWLGVRGRPAPVPQIASVWADGQPLAWRDGQSLPGGVRIAVAYVGLSFLLPERIRFRTRIEGLDPDWIERGRQRSVDIIGLPPGEYTLRIAAAHPEGEWSAREAVWRFTVAPLWWQRRSVQAAGLFALALLLTALYRLRIRRYRAINDRLVKLVDERTAALQRQADRLRQADSDKNVLLDRLRSQAETFERQAREDVLTGLPNRRSFDEALARGVAAARRTQRPLGVLLLDVDRFKAINDAHSHAVGDEVLRQVGRLLAEACRGTDTAARIGGEEFALVLPDTGLDEVLAVAGRLRARFGAYRGWGGMDALRVTFSAGAAVLVAEDAAPADLMRRADEALYRAKVGGRDRICTA</sequence>